<protein>
    <recommendedName>
        <fullName evidence="5">TPR-like protein</fullName>
    </recommendedName>
</protein>
<keyword evidence="2" id="KW-0732">Signal</keyword>
<dbReference type="InterPro" id="IPR011990">
    <property type="entry name" value="TPR-like_helical_dom_sf"/>
</dbReference>
<comment type="caution">
    <text evidence="3">The sequence shown here is derived from an EMBL/GenBank/DDBJ whole genome shotgun (WGS) entry which is preliminary data.</text>
</comment>
<evidence type="ECO:0000313" key="4">
    <source>
        <dbReference type="Proteomes" id="UP001491310"/>
    </source>
</evidence>
<dbReference type="SUPFAM" id="SSF48452">
    <property type="entry name" value="TPR-like"/>
    <property type="match status" value="1"/>
</dbReference>
<name>A0ABR2YF28_9CHLO</name>
<dbReference type="PANTHER" id="PTHR36888:SF2">
    <property type="entry name" value="TETRATRICOPEPTIDE REPEAT (TPR)-LIKE SUPERFAMILY PROTEIN"/>
    <property type="match status" value="1"/>
</dbReference>
<dbReference type="Proteomes" id="UP001491310">
    <property type="component" value="Unassembled WGS sequence"/>
</dbReference>
<feature type="signal peptide" evidence="2">
    <location>
        <begin position="1"/>
        <end position="16"/>
    </location>
</feature>
<evidence type="ECO:0000256" key="2">
    <source>
        <dbReference type="SAM" id="SignalP"/>
    </source>
</evidence>
<reference evidence="3 4" key="1">
    <citation type="journal article" date="2024" name="Nat. Commun.">
        <title>Phylogenomics reveals the evolutionary origins of lichenization in chlorophyte algae.</title>
        <authorList>
            <person name="Puginier C."/>
            <person name="Libourel C."/>
            <person name="Otte J."/>
            <person name="Skaloud P."/>
            <person name="Haon M."/>
            <person name="Grisel S."/>
            <person name="Petersen M."/>
            <person name="Berrin J.G."/>
            <person name="Delaux P.M."/>
            <person name="Dal Grande F."/>
            <person name="Keller J."/>
        </authorList>
    </citation>
    <scope>NUCLEOTIDE SEQUENCE [LARGE SCALE GENOMIC DNA]</scope>
    <source>
        <strain evidence="3 4">SAG 216-7</strain>
    </source>
</reference>
<feature type="compositionally biased region" description="Polar residues" evidence="1">
    <location>
        <begin position="527"/>
        <end position="547"/>
    </location>
</feature>
<accession>A0ABR2YF28</accession>
<organism evidence="3 4">
    <name type="scientific">Coccomyxa subellipsoidea</name>
    <dbReference type="NCBI Taxonomy" id="248742"/>
    <lineage>
        <taxon>Eukaryota</taxon>
        <taxon>Viridiplantae</taxon>
        <taxon>Chlorophyta</taxon>
        <taxon>core chlorophytes</taxon>
        <taxon>Trebouxiophyceae</taxon>
        <taxon>Trebouxiophyceae incertae sedis</taxon>
        <taxon>Coccomyxaceae</taxon>
        <taxon>Coccomyxa</taxon>
    </lineage>
</organism>
<evidence type="ECO:0000256" key="1">
    <source>
        <dbReference type="SAM" id="MobiDB-lite"/>
    </source>
</evidence>
<keyword evidence="4" id="KW-1185">Reference proteome</keyword>
<dbReference type="EMBL" id="JALJOT010000013">
    <property type="protein sequence ID" value="KAK9904083.1"/>
    <property type="molecule type" value="Genomic_DNA"/>
</dbReference>
<feature type="region of interest" description="Disordered" evidence="1">
    <location>
        <begin position="475"/>
        <end position="589"/>
    </location>
</feature>
<feature type="compositionally biased region" description="Low complexity" evidence="1">
    <location>
        <begin position="402"/>
        <end position="419"/>
    </location>
</feature>
<dbReference type="Gene3D" id="1.25.40.10">
    <property type="entry name" value="Tetratricopeptide repeat domain"/>
    <property type="match status" value="1"/>
</dbReference>
<feature type="compositionally biased region" description="Polar residues" evidence="1">
    <location>
        <begin position="500"/>
        <end position="518"/>
    </location>
</feature>
<dbReference type="PANTHER" id="PTHR36888">
    <property type="entry name" value="TETRATRICOPEPTIDE-LIKE HELICAL DOMAIN-CONTAINING PROTEIN-RELATED"/>
    <property type="match status" value="1"/>
</dbReference>
<evidence type="ECO:0008006" key="5">
    <source>
        <dbReference type="Google" id="ProtNLM"/>
    </source>
</evidence>
<sequence length="825" mass="88481">MEALLIGLPLVLPLLALYASRRRESLKLQADLNVIRNSWSYYSQQLDQHEEEKVRKLQQAFQVWREDLQKQLPSGKLKSIESKLAALEGSVLSAGRSAQSAARNVEVASSSMAETTALQMKELGARLARDLQQDLQAKSVAPTEDPTNLVPRLEAIESSLQGLEEGQVQGMRRLAQGIMGAVEEAEASLQSTLQADARRSFDALQRLPALLAAALPVTDVTPLQTLAGRAQPPALAQIAPADRAWLQGVLENALQLAAERVLEKQQDRAGAALPAMLADEQWDALGKRLRGIEQSVQDLLEGTGGEDVPAREEALVTEVAALRNDMSTALKGLREADGVANPEFAPLLSSINDSLEALRSQVGAPLPREKSSDEQGRSLSGALQPIQAALAELQSSQASLQRALQSTSEASSGTSLSTESVEEAARRAAKEVLREFSAQTPDVVELRETIGATLAAVRQLETATMERITSLAASMQSLPTGSSSTDASSSFTTDAPPKGTGTQQTPEEQAQAGGSQFQDIERERQRGSSGDDTGTYAGSQQFLSNGVSAREPADRNREPFAPGEGYQAAAPSATNGTSGSAEEAGDREEQLEALVQEGKQLLREGRQLTKTGFDLGGADLALQDAMACFEEAAQIDSTSIKVQGNWGNALMAYGVLKKRYLSELRDAPPPQSYEERAAARAAEDQLTDEAEAALVAAGQKFRAVAERDQDDTRALGNWGRALCVRAELARDPEVACALYEAAIAKFEAVLEADPGNRPVLRNCALALFDLARLQPDPTSRAARQLLEDAARYLEDVLTINGGDEDAAIALDQCFAELDQLRTVRR</sequence>
<proteinExistence type="predicted"/>
<gene>
    <name evidence="3" type="ORF">WJX75_004054</name>
</gene>
<feature type="compositionally biased region" description="Low complexity" evidence="1">
    <location>
        <begin position="477"/>
        <end position="493"/>
    </location>
</feature>
<feature type="region of interest" description="Disordered" evidence="1">
    <location>
        <begin position="402"/>
        <end position="422"/>
    </location>
</feature>
<evidence type="ECO:0000313" key="3">
    <source>
        <dbReference type="EMBL" id="KAK9904083.1"/>
    </source>
</evidence>
<feature type="chain" id="PRO_5045201576" description="TPR-like protein" evidence="2">
    <location>
        <begin position="17"/>
        <end position="825"/>
    </location>
</feature>